<protein>
    <submittedName>
        <fullName evidence="1">Uncharacterized protein</fullName>
    </submittedName>
</protein>
<reference evidence="1 2" key="1">
    <citation type="submission" date="2018-11" db="EMBL/GenBank/DDBJ databases">
        <authorList>
            <consortium name="Pathogen Informatics"/>
        </authorList>
    </citation>
    <scope>NUCLEOTIDE SEQUENCE [LARGE SCALE GENOMIC DNA]</scope>
    <source>
        <strain evidence="1 2">Zambia</strain>
    </source>
</reference>
<evidence type="ECO:0000313" key="2">
    <source>
        <dbReference type="Proteomes" id="UP000277204"/>
    </source>
</evidence>
<proteinExistence type="predicted"/>
<accession>A0A183LQ42</accession>
<evidence type="ECO:0000313" key="1">
    <source>
        <dbReference type="EMBL" id="VDO68529.1"/>
    </source>
</evidence>
<sequence length="185" mass="20780">MAIRQIKSGKAAGSDNIPAETLKADVAVRSCTDQIATLRNIVEQLIEWNSPLYINFIDYKNAFDRVDRTTLWRLLRHHGVPEKIVNIIRNSYDGLNCSIVHGGHLTDLFEVKTGVRQGCLLAPFLFLLVIDCIMKISTCGRKHGLQWTSRIHLDDLDFTNDLVLLLHTKRQIQKTTSVATASAAV</sequence>
<dbReference type="PROSITE" id="PS50878">
    <property type="entry name" value="RT_POL"/>
    <property type="match status" value="1"/>
</dbReference>
<gene>
    <name evidence="1" type="ORF">SMRZ_LOCUS5917</name>
</gene>
<organism evidence="1 2">
    <name type="scientific">Schistosoma margrebowiei</name>
    <dbReference type="NCBI Taxonomy" id="48269"/>
    <lineage>
        <taxon>Eukaryota</taxon>
        <taxon>Metazoa</taxon>
        <taxon>Spiralia</taxon>
        <taxon>Lophotrochozoa</taxon>
        <taxon>Platyhelminthes</taxon>
        <taxon>Trematoda</taxon>
        <taxon>Digenea</taxon>
        <taxon>Strigeidida</taxon>
        <taxon>Schistosomatoidea</taxon>
        <taxon>Schistosomatidae</taxon>
        <taxon>Schistosoma</taxon>
    </lineage>
</organism>
<dbReference type="EMBL" id="UZAI01002125">
    <property type="protein sequence ID" value="VDO68529.1"/>
    <property type="molecule type" value="Genomic_DNA"/>
</dbReference>
<dbReference type="PANTHER" id="PTHR47027:SF25">
    <property type="entry name" value="REVERSE TRANSCRIPTASE DOMAIN-CONTAINING PROTEIN"/>
    <property type="match status" value="1"/>
</dbReference>
<dbReference type="InterPro" id="IPR043502">
    <property type="entry name" value="DNA/RNA_pol_sf"/>
</dbReference>
<dbReference type="InterPro" id="IPR000477">
    <property type="entry name" value="RT_dom"/>
</dbReference>
<name>A0A183LQ42_9TREM</name>
<dbReference type="SUPFAM" id="SSF56672">
    <property type="entry name" value="DNA/RNA polymerases"/>
    <property type="match status" value="1"/>
</dbReference>
<dbReference type="AlphaFoldDB" id="A0A183LQ42"/>
<dbReference type="Pfam" id="PF00078">
    <property type="entry name" value="RVT_1"/>
    <property type="match status" value="1"/>
</dbReference>
<keyword evidence="2" id="KW-1185">Reference proteome</keyword>
<dbReference type="PANTHER" id="PTHR47027">
    <property type="entry name" value="REVERSE TRANSCRIPTASE DOMAIN-CONTAINING PROTEIN"/>
    <property type="match status" value="1"/>
</dbReference>
<dbReference type="Proteomes" id="UP000277204">
    <property type="component" value="Unassembled WGS sequence"/>
</dbReference>